<name>A0A5C4T802_9BACL</name>
<protein>
    <submittedName>
        <fullName evidence="1">Uncharacterized protein</fullName>
    </submittedName>
</protein>
<organism evidence="1 2">
    <name type="scientific">Paenibacillus hemerocallicola</name>
    <dbReference type="NCBI Taxonomy" id="1172614"/>
    <lineage>
        <taxon>Bacteria</taxon>
        <taxon>Bacillati</taxon>
        <taxon>Bacillota</taxon>
        <taxon>Bacilli</taxon>
        <taxon>Bacillales</taxon>
        <taxon>Paenibacillaceae</taxon>
        <taxon>Paenibacillus</taxon>
    </lineage>
</organism>
<comment type="caution">
    <text evidence="1">The sequence shown here is derived from an EMBL/GenBank/DDBJ whole genome shotgun (WGS) entry which is preliminary data.</text>
</comment>
<sequence>MGWMIMLLAVLLLIAWVALRGAGWKTLLVGSGDGENELEAKYAYLKTNDVKCRLKVEAAAGMGIAQSELASRGRSTFKLDVHKNDVERATELLQQFDRQQMPL</sequence>
<dbReference type="Proteomes" id="UP000307943">
    <property type="component" value="Unassembled WGS sequence"/>
</dbReference>
<reference evidence="1 2" key="1">
    <citation type="submission" date="2019-05" db="EMBL/GenBank/DDBJ databases">
        <title>We sequenced the genome of Paenibacillus hemerocallicola KCTC 33185 for further insight into its adaptation and study the phylogeny of Paenibacillus.</title>
        <authorList>
            <person name="Narsing Rao M.P."/>
        </authorList>
    </citation>
    <scope>NUCLEOTIDE SEQUENCE [LARGE SCALE GENOMIC DNA]</scope>
    <source>
        <strain evidence="1 2">KCTC 33185</strain>
    </source>
</reference>
<keyword evidence="2" id="KW-1185">Reference proteome</keyword>
<dbReference type="EMBL" id="VDCQ01000021">
    <property type="protein sequence ID" value="TNJ65188.1"/>
    <property type="molecule type" value="Genomic_DNA"/>
</dbReference>
<gene>
    <name evidence="1" type="ORF">FE784_16455</name>
</gene>
<dbReference type="AlphaFoldDB" id="A0A5C4T802"/>
<proteinExistence type="predicted"/>
<dbReference type="RefSeq" id="WP_139603312.1">
    <property type="nucleotide sequence ID" value="NZ_VDCQ01000021.1"/>
</dbReference>
<accession>A0A5C4T802</accession>
<evidence type="ECO:0000313" key="1">
    <source>
        <dbReference type="EMBL" id="TNJ65188.1"/>
    </source>
</evidence>
<dbReference type="OrthoDB" id="2632189at2"/>
<evidence type="ECO:0000313" key="2">
    <source>
        <dbReference type="Proteomes" id="UP000307943"/>
    </source>
</evidence>